<organism evidence="1 2">
    <name type="scientific">Tetrapyrgos nigripes</name>
    <dbReference type="NCBI Taxonomy" id="182062"/>
    <lineage>
        <taxon>Eukaryota</taxon>
        <taxon>Fungi</taxon>
        <taxon>Dikarya</taxon>
        <taxon>Basidiomycota</taxon>
        <taxon>Agaricomycotina</taxon>
        <taxon>Agaricomycetes</taxon>
        <taxon>Agaricomycetidae</taxon>
        <taxon>Agaricales</taxon>
        <taxon>Marasmiineae</taxon>
        <taxon>Marasmiaceae</taxon>
        <taxon>Tetrapyrgos</taxon>
    </lineage>
</organism>
<keyword evidence="2" id="KW-1185">Reference proteome</keyword>
<reference evidence="1 2" key="1">
    <citation type="journal article" date="2020" name="ISME J.">
        <title>Uncovering the hidden diversity of litter-decomposition mechanisms in mushroom-forming fungi.</title>
        <authorList>
            <person name="Floudas D."/>
            <person name="Bentzer J."/>
            <person name="Ahren D."/>
            <person name="Johansson T."/>
            <person name="Persson P."/>
            <person name="Tunlid A."/>
        </authorList>
    </citation>
    <scope>NUCLEOTIDE SEQUENCE [LARGE SCALE GENOMIC DNA]</scope>
    <source>
        <strain evidence="1 2">CBS 291.85</strain>
    </source>
</reference>
<name>A0A8H5C241_9AGAR</name>
<comment type="caution">
    <text evidence="1">The sequence shown here is derived from an EMBL/GenBank/DDBJ whole genome shotgun (WGS) entry which is preliminary data.</text>
</comment>
<sequence>MILQQWLEDASYRQELVVQNSACMHWRRTTQRRSRLVSQLEPLVNALGNGQGSAPAKDSS</sequence>
<accession>A0A8H5C241</accession>
<protein>
    <submittedName>
        <fullName evidence="1">Uncharacterized protein</fullName>
    </submittedName>
</protein>
<evidence type="ECO:0000313" key="1">
    <source>
        <dbReference type="EMBL" id="KAF5333750.1"/>
    </source>
</evidence>
<evidence type="ECO:0000313" key="2">
    <source>
        <dbReference type="Proteomes" id="UP000559256"/>
    </source>
</evidence>
<dbReference type="EMBL" id="JAACJM010000289">
    <property type="protein sequence ID" value="KAF5333750.1"/>
    <property type="molecule type" value="Genomic_DNA"/>
</dbReference>
<dbReference type="AlphaFoldDB" id="A0A8H5C241"/>
<dbReference type="Proteomes" id="UP000559256">
    <property type="component" value="Unassembled WGS sequence"/>
</dbReference>
<gene>
    <name evidence="1" type="ORF">D9758_017911</name>
</gene>
<proteinExistence type="predicted"/>